<feature type="transmembrane region" description="Helical" evidence="1">
    <location>
        <begin position="166"/>
        <end position="184"/>
    </location>
</feature>
<keyword evidence="1" id="KW-1133">Transmembrane helix</keyword>
<evidence type="ECO:0000313" key="2">
    <source>
        <dbReference type="EMBL" id="AGA31206.1"/>
    </source>
</evidence>
<gene>
    <name evidence="2" type="ordered locus">Sinac_7155</name>
</gene>
<dbReference type="InterPro" id="IPR043130">
    <property type="entry name" value="CDP-OH_PTrfase_TM_dom"/>
</dbReference>
<dbReference type="OrthoDB" id="1034332at2"/>
<dbReference type="Gene3D" id="1.20.120.1760">
    <property type="match status" value="1"/>
</dbReference>
<keyword evidence="1" id="KW-0472">Membrane</keyword>
<dbReference type="KEGG" id="saci:Sinac_7155"/>
<feature type="transmembrane region" description="Helical" evidence="1">
    <location>
        <begin position="40"/>
        <end position="59"/>
    </location>
</feature>
<dbReference type="GO" id="GO:0016020">
    <property type="term" value="C:membrane"/>
    <property type="evidence" value="ECO:0007669"/>
    <property type="project" value="InterPro"/>
</dbReference>
<dbReference type="AlphaFoldDB" id="L0DS28"/>
<dbReference type="eggNOG" id="COG0558">
    <property type="taxonomic scope" value="Bacteria"/>
</dbReference>
<dbReference type="STRING" id="886293.Sinac_7155"/>
<feature type="transmembrane region" description="Helical" evidence="1">
    <location>
        <begin position="66"/>
        <end position="85"/>
    </location>
</feature>
<proteinExistence type="predicted"/>
<evidence type="ECO:0000256" key="1">
    <source>
        <dbReference type="SAM" id="Phobius"/>
    </source>
</evidence>
<feature type="transmembrane region" description="Helical" evidence="1">
    <location>
        <begin position="128"/>
        <end position="145"/>
    </location>
</feature>
<dbReference type="Proteomes" id="UP000010798">
    <property type="component" value="Chromosome"/>
</dbReference>
<dbReference type="HOGENOM" id="CLU_091604_0_0_0"/>
<reference evidence="2 3" key="1">
    <citation type="submission" date="2012-02" db="EMBL/GenBank/DDBJ databases">
        <title>Complete sequence of chromosome of Singulisphaera acidiphila DSM 18658.</title>
        <authorList>
            <consortium name="US DOE Joint Genome Institute (JGI-PGF)"/>
            <person name="Lucas S."/>
            <person name="Copeland A."/>
            <person name="Lapidus A."/>
            <person name="Glavina del Rio T."/>
            <person name="Dalin E."/>
            <person name="Tice H."/>
            <person name="Bruce D."/>
            <person name="Goodwin L."/>
            <person name="Pitluck S."/>
            <person name="Peters L."/>
            <person name="Ovchinnikova G."/>
            <person name="Chertkov O."/>
            <person name="Kyrpides N."/>
            <person name="Mavromatis K."/>
            <person name="Ivanova N."/>
            <person name="Brettin T."/>
            <person name="Detter J.C."/>
            <person name="Han C."/>
            <person name="Larimer F."/>
            <person name="Land M."/>
            <person name="Hauser L."/>
            <person name="Markowitz V."/>
            <person name="Cheng J.-F."/>
            <person name="Hugenholtz P."/>
            <person name="Woyke T."/>
            <person name="Wu D."/>
            <person name="Tindall B."/>
            <person name="Pomrenke H."/>
            <person name="Brambilla E."/>
            <person name="Klenk H.-P."/>
            <person name="Eisen J.A."/>
        </authorList>
    </citation>
    <scope>NUCLEOTIDE SEQUENCE [LARGE SCALE GENOMIC DNA]</scope>
    <source>
        <strain evidence="3">ATCC BAA-1392 / DSM 18658 / VKM B-2454 / MOB10</strain>
    </source>
</reference>
<protein>
    <submittedName>
        <fullName evidence="2">Phosphatidylglycerophosphate synthase</fullName>
    </submittedName>
</protein>
<dbReference type="GO" id="GO:0016780">
    <property type="term" value="F:phosphotransferase activity, for other substituted phosphate groups"/>
    <property type="evidence" value="ECO:0007669"/>
    <property type="project" value="InterPro"/>
</dbReference>
<dbReference type="InterPro" id="IPR000462">
    <property type="entry name" value="CDP-OH_P_trans"/>
</dbReference>
<dbReference type="RefSeq" id="WP_015250277.1">
    <property type="nucleotide sequence ID" value="NC_019892.1"/>
</dbReference>
<keyword evidence="3" id="KW-1185">Reference proteome</keyword>
<dbReference type="GO" id="GO:0008654">
    <property type="term" value="P:phospholipid biosynthetic process"/>
    <property type="evidence" value="ECO:0007669"/>
    <property type="project" value="InterPro"/>
</dbReference>
<name>L0DS28_SINAD</name>
<dbReference type="EMBL" id="CP003364">
    <property type="protein sequence ID" value="AGA31206.1"/>
    <property type="molecule type" value="Genomic_DNA"/>
</dbReference>
<evidence type="ECO:0000313" key="3">
    <source>
        <dbReference type="Proteomes" id="UP000010798"/>
    </source>
</evidence>
<keyword evidence="1" id="KW-0812">Transmembrane</keyword>
<dbReference type="Pfam" id="PF01066">
    <property type="entry name" value="CDP-OH_P_transf"/>
    <property type="match status" value="1"/>
</dbReference>
<sequence length="235" mass="24602">MAPEVYRPSETDRRPLASRSWKASGVVAHWLAQRGASANAISVAGMVAGILGGVAFALTRHTTIPALAWLAGAFFVQARLAANLLDGMVAIESGRASRLGELFNEVPDRVSDAATLIGLGYAAGGIPWLGYLAAVLALFVAYVRSAARNAGAPQDYSGPMAKPHRMFAVTVTAILCAIVTPWQPAAFFRQGQESGWPAFALGLIVVGSVVTAIRRLVHAGRFLTAKSAGSRESTS</sequence>
<organism evidence="2 3">
    <name type="scientific">Singulisphaera acidiphila (strain ATCC BAA-1392 / DSM 18658 / VKM B-2454 / MOB10)</name>
    <dbReference type="NCBI Taxonomy" id="886293"/>
    <lineage>
        <taxon>Bacteria</taxon>
        <taxon>Pseudomonadati</taxon>
        <taxon>Planctomycetota</taxon>
        <taxon>Planctomycetia</taxon>
        <taxon>Isosphaerales</taxon>
        <taxon>Isosphaeraceae</taxon>
        <taxon>Singulisphaera</taxon>
    </lineage>
</organism>
<feature type="transmembrane region" description="Helical" evidence="1">
    <location>
        <begin position="196"/>
        <end position="217"/>
    </location>
</feature>
<accession>L0DS28</accession>